<name>A0A6S6UM08_9GAMM</name>
<evidence type="ECO:0000313" key="1">
    <source>
        <dbReference type="EMBL" id="CAA6830532.1"/>
    </source>
</evidence>
<gene>
    <name evidence="1" type="ORF">HELGO_WM25732</name>
</gene>
<dbReference type="EMBL" id="CACVAT010000599">
    <property type="protein sequence ID" value="CAA6830532.1"/>
    <property type="molecule type" value="Genomic_DNA"/>
</dbReference>
<dbReference type="AlphaFoldDB" id="A0A6S6UM08"/>
<accession>A0A6S6UM08</accession>
<sequence>MRNITLSADEQLIEIARDKARAKKTTLNAEFRKWIRQYANTDTENQQRVQAYQDLMKELSTVSTGGRKFSREEMNERRASFIYQLTL</sequence>
<reference evidence="1" key="1">
    <citation type="submission" date="2020-01" db="EMBL/GenBank/DDBJ databases">
        <authorList>
            <person name="Meier V. D."/>
            <person name="Meier V D."/>
        </authorList>
    </citation>
    <scope>NUCLEOTIDE SEQUENCE</scope>
    <source>
        <strain evidence="1">HLG_WM_MAG_09</strain>
    </source>
</reference>
<organism evidence="1">
    <name type="scientific">uncultured Thiotrichaceae bacterium</name>
    <dbReference type="NCBI Taxonomy" id="298394"/>
    <lineage>
        <taxon>Bacteria</taxon>
        <taxon>Pseudomonadati</taxon>
        <taxon>Pseudomonadota</taxon>
        <taxon>Gammaproteobacteria</taxon>
        <taxon>Thiotrichales</taxon>
        <taxon>Thiotrichaceae</taxon>
        <taxon>environmental samples</taxon>
    </lineage>
</organism>
<protein>
    <submittedName>
        <fullName evidence="1">Uncharacterized protein</fullName>
    </submittedName>
</protein>
<proteinExistence type="predicted"/>